<evidence type="ECO:0000256" key="1">
    <source>
        <dbReference type="SAM" id="MobiDB-lite"/>
    </source>
</evidence>
<keyword evidence="2" id="KW-1133">Transmembrane helix</keyword>
<proteinExistence type="predicted"/>
<gene>
    <name evidence="4" type="ORF">NST17_20505</name>
</gene>
<feature type="compositionally biased region" description="Polar residues" evidence="1">
    <location>
        <begin position="810"/>
        <end position="840"/>
    </location>
</feature>
<feature type="transmembrane region" description="Helical" evidence="2">
    <location>
        <begin position="175"/>
        <end position="195"/>
    </location>
</feature>
<feature type="compositionally biased region" description="Polar residues" evidence="1">
    <location>
        <begin position="706"/>
        <end position="741"/>
    </location>
</feature>
<reference evidence="4 5" key="1">
    <citation type="submission" date="2024-03" db="EMBL/GenBank/DDBJ databases">
        <title>Bacilli Hybrid Assemblies.</title>
        <authorList>
            <person name="Kovac J."/>
        </authorList>
    </citation>
    <scope>NUCLEOTIDE SEQUENCE [LARGE SCALE GENOMIC DNA]</scope>
    <source>
        <strain evidence="4 5">FSL M8-0022</strain>
    </source>
</reference>
<feature type="compositionally biased region" description="Polar residues" evidence="1">
    <location>
        <begin position="852"/>
        <end position="867"/>
    </location>
</feature>
<keyword evidence="2" id="KW-0812">Transmembrane</keyword>
<keyword evidence="3" id="KW-0732">Signal</keyword>
<keyword evidence="2" id="KW-0472">Membrane</keyword>
<feature type="region of interest" description="Disordered" evidence="1">
    <location>
        <begin position="517"/>
        <end position="867"/>
    </location>
</feature>
<evidence type="ECO:0000313" key="4">
    <source>
        <dbReference type="EMBL" id="MEL3959537.1"/>
    </source>
</evidence>
<dbReference type="InterPro" id="IPR058112">
    <property type="entry name" value="CD3337_EF1877-like"/>
</dbReference>
<feature type="transmembrane region" description="Helical" evidence="2">
    <location>
        <begin position="148"/>
        <end position="169"/>
    </location>
</feature>
<feature type="transmembrane region" description="Helical" evidence="2">
    <location>
        <begin position="307"/>
        <end position="326"/>
    </location>
</feature>
<feature type="transmembrane region" description="Helical" evidence="2">
    <location>
        <begin position="80"/>
        <end position="100"/>
    </location>
</feature>
<name>A0ABU9K4Z6_9BACI</name>
<feature type="chain" id="PRO_5045727509" evidence="3">
    <location>
        <begin position="32"/>
        <end position="914"/>
    </location>
</feature>
<feature type="compositionally biased region" description="Polar residues" evidence="1">
    <location>
        <begin position="772"/>
        <end position="803"/>
    </location>
</feature>
<feature type="transmembrane region" description="Helical" evidence="2">
    <location>
        <begin position="405"/>
        <end position="425"/>
    </location>
</feature>
<sequence>MNKSKKIPMILFMFLSVFFSIGMLGGSEAHAATDELFTTTYGDYKNQQIFYDIDYIDTTELEDESFFDKYINVFNNVSNWVIAFVFSMISGVFVAFPFMLMRIFTSGLIWTFNKVYEVNFVNEMVDGIATSVQNVAGISGLGFGKTGLFGGFLGIITASIAIYTLYQFIVKRASITAFSGLLKSLMCLVLALLFFSNYSTIIKGLNSLSVEASGLVLSGGSILNGSGTIENKSLKEQMNETIWNTFVHKPYLMLQYGTMNESEIGKDRINKLLEKRPLSEERYDLVKEEVKNQKNDMMTRGKIFERWSILIIAFLANLVNSIPIMILSFALIFFQFWFTAMGMIAPFAFVISAFPNQFRILGRYLVELITPLVLKMAVAVLALFVFSLTSIISNVSMNSANNDGLLGYIFMVFCQAILLFTLWLLRHRILNIFSFGSKQLDFIRQGMSETFTQPFKKGVQTTTTVGGAVIGGVTGGLKGAMMGANIGSDISRALTGDQSVGDTMRDIALTKLYHDRMNLNSNSPENSIQNQTNTDEQQDNSTTLDTVEKVQDNQGDPKSPQNDEVQDNETEETQVEYQDIKDVINDDNSGPVNDNGEDTKEEIPLQDMQDMKEINESDEVKNHTENNDEPENEQINYQNMEDVIIGDNSGPVNDDNETKKEEIPLQNMDEVNGSDGMNNHSKNNAESHNEQINYQDMENVMKNKGSENTNDNNDSGSETVPLTNINEGNSGKMNKGSQFDSPETHDIPDINKGSANQEFNHDGGNSKPLQKLDQNFESQTVDTKSIPNQSLDSPTIGGQSYDTHSFKEQPIQSQTSGNKSIDSQPIEKQSIESQNSSNIKGSELGSKPIPGSTDTSSGSFENDTNTQMLNKYVDKKLEIEGKNTNKTLELEKEISAQKIVKEETTDYSTENLNP</sequence>
<dbReference type="NCBIfam" id="NF046089">
    <property type="entry name" value="CD3337_EF1877"/>
    <property type="match status" value="1"/>
</dbReference>
<organism evidence="4 5">
    <name type="scientific">Caldifermentibacillus hisashii</name>
    <dbReference type="NCBI Taxonomy" id="996558"/>
    <lineage>
        <taxon>Bacteria</taxon>
        <taxon>Bacillati</taxon>
        <taxon>Bacillota</taxon>
        <taxon>Bacilli</taxon>
        <taxon>Bacillales</taxon>
        <taxon>Bacillaceae</taxon>
        <taxon>Caldifermentibacillus</taxon>
    </lineage>
</organism>
<feature type="transmembrane region" description="Helical" evidence="2">
    <location>
        <begin position="332"/>
        <end position="351"/>
    </location>
</feature>
<feature type="compositionally biased region" description="Polar residues" evidence="1">
    <location>
        <begin position="552"/>
        <end position="563"/>
    </location>
</feature>
<dbReference type="EMBL" id="JBBYAK010000003">
    <property type="protein sequence ID" value="MEL3959537.1"/>
    <property type="molecule type" value="Genomic_DNA"/>
</dbReference>
<feature type="signal peptide" evidence="3">
    <location>
        <begin position="1"/>
        <end position="31"/>
    </location>
</feature>
<evidence type="ECO:0000313" key="5">
    <source>
        <dbReference type="Proteomes" id="UP001459714"/>
    </source>
</evidence>
<dbReference type="RefSeq" id="WP_342021160.1">
    <property type="nucleotide sequence ID" value="NZ_JBBYAK010000003.1"/>
</dbReference>
<feature type="compositionally biased region" description="Basic and acidic residues" evidence="1">
    <location>
        <begin position="597"/>
        <end position="626"/>
    </location>
</feature>
<keyword evidence="5" id="KW-1185">Reference proteome</keyword>
<feature type="compositionally biased region" description="Polar residues" evidence="1">
    <location>
        <begin position="518"/>
        <end position="528"/>
    </location>
</feature>
<protein>
    <submittedName>
        <fullName evidence="4">Uncharacterized protein</fullName>
    </submittedName>
</protein>
<feature type="compositionally biased region" description="Acidic residues" evidence="1">
    <location>
        <begin position="564"/>
        <end position="574"/>
    </location>
</feature>
<evidence type="ECO:0000256" key="3">
    <source>
        <dbReference type="SAM" id="SignalP"/>
    </source>
</evidence>
<comment type="caution">
    <text evidence="4">The sequence shown here is derived from an EMBL/GenBank/DDBJ whole genome shotgun (WGS) entry which is preliminary data.</text>
</comment>
<dbReference type="Proteomes" id="UP001459714">
    <property type="component" value="Unassembled WGS sequence"/>
</dbReference>
<evidence type="ECO:0000256" key="2">
    <source>
        <dbReference type="SAM" id="Phobius"/>
    </source>
</evidence>
<feature type="transmembrane region" description="Helical" evidence="2">
    <location>
        <begin position="372"/>
        <end position="393"/>
    </location>
</feature>
<feature type="compositionally biased region" description="Low complexity" evidence="1">
    <location>
        <begin position="529"/>
        <end position="543"/>
    </location>
</feature>
<accession>A0ABU9K4Z6</accession>